<dbReference type="Proteomes" id="UP000192284">
    <property type="component" value="Unassembled WGS sequence"/>
</dbReference>
<protein>
    <submittedName>
        <fullName evidence="1">Uncharacterized protein</fullName>
    </submittedName>
</protein>
<gene>
    <name evidence="1" type="ORF">BST12_14355</name>
</gene>
<evidence type="ECO:0000313" key="1">
    <source>
        <dbReference type="EMBL" id="ORA20777.1"/>
    </source>
</evidence>
<dbReference type="RefSeq" id="WP_083113782.1">
    <property type="nucleotide sequence ID" value="NZ_JACKTS010000031.1"/>
</dbReference>
<evidence type="ECO:0000313" key="2">
    <source>
        <dbReference type="Proteomes" id="UP000192284"/>
    </source>
</evidence>
<proteinExistence type="predicted"/>
<accession>A0A1W9ZSL0</accession>
<dbReference type="OrthoDB" id="5118809at2"/>
<dbReference type="EMBL" id="MVHE01000020">
    <property type="protein sequence ID" value="ORA20777.1"/>
    <property type="molecule type" value="Genomic_DNA"/>
</dbReference>
<keyword evidence="2" id="KW-1185">Reference proteome</keyword>
<name>A0A1W9ZSL0_MYCAN</name>
<sequence>MTRSQRIWMTRQACPCLHSELAELRSRRSIEVPDDLMDYHASVGAGYSARRARIRELQEVLNDADASEPADQCGCAL</sequence>
<comment type="caution">
    <text evidence="1">The sequence shown here is derived from an EMBL/GenBank/DDBJ whole genome shotgun (WGS) entry which is preliminary data.</text>
</comment>
<organism evidence="1 2">
    <name type="scientific">Mycobacterium angelicum</name>
    <dbReference type="NCBI Taxonomy" id="470074"/>
    <lineage>
        <taxon>Bacteria</taxon>
        <taxon>Bacillati</taxon>
        <taxon>Actinomycetota</taxon>
        <taxon>Actinomycetes</taxon>
        <taxon>Mycobacteriales</taxon>
        <taxon>Mycobacteriaceae</taxon>
        <taxon>Mycobacterium</taxon>
    </lineage>
</organism>
<reference evidence="1 2" key="1">
    <citation type="submission" date="2017-02" db="EMBL/GenBank/DDBJ databases">
        <title>The new phylogeny of genus Mycobacterium.</title>
        <authorList>
            <person name="Tortoli E."/>
            <person name="Trovato A."/>
            <person name="Cirillo D.M."/>
        </authorList>
    </citation>
    <scope>NUCLEOTIDE SEQUENCE [LARGE SCALE GENOMIC DNA]</scope>
    <source>
        <strain evidence="1 2">DSM 45057</strain>
    </source>
</reference>
<dbReference type="AlphaFoldDB" id="A0A1W9ZSL0"/>